<evidence type="ECO:0000313" key="1">
    <source>
        <dbReference type="EMBL" id="KJA23369.1"/>
    </source>
</evidence>
<dbReference type="AlphaFoldDB" id="A0A0D2NX49"/>
<dbReference type="Proteomes" id="UP000054270">
    <property type="component" value="Unassembled WGS sequence"/>
</dbReference>
<gene>
    <name evidence="1" type="ORF">HYPSUDRAFT_201398</name>
</gene>
<dbReference type="EMBL" id="KN817543">
    <property type="protein sequence ID" value="KJA23369.1"/>
    <property type="molecule type" value="Genomic_DNA"/>
</dbReference>
<reference evidence="2" key="1">
    <citation type="submission" date="2014-04" db="EMBL/GenBank/DDBJ databases">
        <title>Evolutionary Origins and Diversification of the Mycorrhizal Mutualists.</title>
        <authorList>
            <consortium name="DOE Joint Genome Institute"/>
            <consortium name="Mycorrhizal Genomics Consortium"/>
            <person name="Kohler A."/>
            <person name="Kuo A."/>
            <person name="Nagy L.G."/>
            <person name="Floudas D."/>
            <person name="Copeland A."/>
            <person name="Barry K.W."/>
            <person name="Cichocki N."/>
            <person name="Veneault-Fourrey C."/>
            <person name="LaButti K."/>
            <person name="Lindquist E.A."/>
            <person name="Lipzen A."/>
            <person name="Lundell T."/>
            <person name="Morin E."/>
            <person name="Murat C."/>
            <person name="Riley R."/>
            <person name="Ohm R."/>
            <person name="Sun H."/>
            <person name="Tunlid A."/>
            <person name="Henrissat B."/>
            <person name="Grigoriev I.V."/>
            <person name="Hibbett D.S."/>
            <person name="Martin F."/>
        </authorList>
    </citation>
    <scope>NUCLEOTIDE SEQUENCE [LARGE SCALE GENOMIC DNA]</scope>
    <source>
        <strain evidence="2">FD-334 SS-4</strain>
    </source>
</reference>
<proteinExistence type="predicted"/>
<keyword evidence="2" id="KW-1185">Reference proteome</keyword>
<protein>
    <submittedName>
        <fullName evidence="1">Uncharacterized protein</fullName>
    </submittedName>
</protein>
<evidence type="ECO:0000313" key="2">
    <source>
        <dbReference type="Proteomes" id="UP000054270"/>
    </source>
</evidence>
<name>A0A0D2NX49_HYPSF</name>
<organism evidence="1 2">
    <name type="scientific">Hypholoma sublateritium (strain FD-334 SS-4)</name>
    <dbReference type="NCBI Taxonomy" id="945553"/>
    <lineage>
        <taxon>Eukaryota</taxon>
        <taxon>Fungi</taxon>
        <taxon>Dikarya</taxon>
        <taxon>Basidiomycota</taxon>
        <taxon>Agaricomycotina</taxon>
        <taxon>Agaricomycetes</taxon>
        <taxon>Agaricomycetidae</taxon>
        <taxon>Agaricales</taxon>
        <taxon>Agaricineae</taxon>
        <taxon>Strophariaceae</taxon>
        <taxon>Hypholoma</taxon>
    </lineage>
</organism>
<sequence>MPMRIVFIPAPRILLPMRIVLVSYSSPLVSRRPRAPSSLSLPTRIVLAPRCDSLPTCTVFILASRPSPIRAVLILALAAGFLSPTRVVLVPCCSSFVQIEVRGDSESPDGGDDGSCSAWWERRSAEATPQPIAIVLRNAGADPRAAARTLHAACLGG</sequence>
<accession>A0A0D2NX49</accession>